<dbReference type="InterPro" id="IPR036942">
    <property type="entry name" value="Beta-barrel_TonB_sf"/>
</dbReference>
<reference evidence="13" key="1">
    <citation type="submission" date="2016-04" db="EMBL/GenBank/DDBJ databases">
        <title>Complete Genome Sequences of Twelve Strains of a Stable Defined Moderately Diverse Mouse Microbiota 2 (sDMDMm2).</title>
        <authorList>
            <person name="Uchimura Y."/>
            <person name="Wyss M."/>
            <person name="Brugiroux S."/>
            <person name="Limenitakis J.P."/>
            <person name="Stecher B."/>
            <person name="McCoy K.D."/>
            <person name="Macpherson A.J."/>
        </authorList>
    </citation>
    <scope>NUCLEOTIDE SEQUENCE [LARGE SCALE GENOMIC DNA]</scope>
    <source>
        <strain evidence="13">I48</strain>
    </source>
</reference>
<dbReference type="Pfam" id="PF00593">
    <property type="entry name" value="TonB_dep_Rec_b-barrel"/>
    <property type="match status" value="1"/>
</dbReference>
<evidence type="ECO:0000256" key="11">
    <source>
        <dbReference type="RuleBase" id="RU003357"/>
    </source>
</evidence>
<keyword evidence="7 11" id="KW-0798">TonB box</keyword>
<dbReference type="GO" id="GO:0006826">
    <property type="term" value="P:iron ion transport"/>
    <property type="evidence" value="ECO:0007669"/>
    <property type="project" value="UniProtKB-KW"/>
</dbReference>
<dbReference type="OrthoDB" id="9768177at2"/>
<keyword evidence="6" id="KW-0408">Iron</keyword>
<dbReference type="EMBL" id="CP015401">
    <property type="protein sequence ID" value="ANU56324.2"/>
    <property type="molecule type" value="Genomic_DNA"/>
</dbReference>
<evidence type="ECO:0000256" key="1">
    <source>
        <dbReference type="ARBA" id="ARBA00004571"/>
    </source>
</evidence>
<evidence type="ECO:0000256" key="5">
    <source>
        <dbReference type="ARBA" id="ARBA00022692"/>
    </source>
</evidence>
<dbReference type="InterPro" id="IPR011662">
    <property type="entry name" value="Secretin/TonB_short_N"/>
</dbReference>
<name>A0A1C7GVG0_9BACE</name>
<keyword evidence="5 10" id="KW-0812">Transmembrane</keyword>
<evidence type="ECO:0000313" key="12">
    <source>
        <dbReference type="EMBL" id="ANU56324.2"/>
    </source>
</evidence>
<dbReference type="Gene3D" id="2.40.170.20">
    <property type="entry name" value="TonB-dependent receptor, beta-barrel domain"/>
    <property type="match status" value="1"/>
</dbReference>
<evidence type="ECO:0000256" key="3">
    <source>
        <dbReference type="ARBA" id="ARBA00022452"/>
    </source>
</evidence>
<dbReference type="Pfam" id="PF13715">
    <property type="entry name" value="CarbopepD_reg_2"/>
    <property type="match status" value="1"/>
</dbReference>
<dbReference type="GO" id="GO:0009279">
    <property type="term" value="C:cell outer membrane"/>
    <property type="evidence" value="ECO:0007669"/>
    <property type="project" value="UniProtKB-SubCell"/>
</dbReference>
<evidence type="ECO:0000256" key="6">
    <source>
        <dbReference type="ARBA" id="ARBA00023004"/>
    </source>
</evidence>
<evidence type="ECO:0000256" key="7">
    <source>
        <dbReference type="ARBA" id="ARBA00023077"/>
    </source>
</evidence>
<evidence type="ECO:0000256" key="4">
    <source>
        <dbReference type="ARBA" id="ARBA00022496"/>
    </source>
</evidence>
<protein>
    <submittedName>
        <fullName evidence="12">Uncharacterized protein</fullName>
    </submittedName>
</protein>
<dbReference type="Pfam" id="PF07715">
    <property type="entry name" value="Plug"/>
    <property type="match status" value="1"/>
</dbReference>
<dbReference type="NCBIfam" id="TIGR04056">
    <property type="entry name" value="OMP_RagA_SusC"/>
    <property type="match status" value="1"/>
</dbReference>
<keyword evidence="13" id="KW-1185">Reference proteome</keyword>
<keyword evidence="3 10" id="KW-1134">Transmembrane beta strand</keyword>
<keyword evidence="2 10" id="KW-0813">Transport</keyword>
<accession>A0A1C7GVG0</accession>
<dbReference type="InterPro" id="IPR023997">
    <property type="entry name" value="TonB-dep_OMP_SusC/RagA_CS"/>
</dbReference>
<dbReference type="SUPFAM" id="SSF56935">
    <property type="entry name" value="Porins"/>
    <property type="match status" value="1"/>
</dbReference>
<dbReference type="Gene3D" id="3.55.50.30">
    <property type="match status" value="1"/>
</dbReference>
<gene>
    <name evidence="12" type="ORF">A4V03_01020</name>
</gene>
<dbReference type="Gene3D" id="2.170.130.10">
    <property type="entry name" value="TonB-dependent receptor, plug domain"/>
    <property type="match status" value="1"/>
</dbReference>
<dbReference type="AlphaFoldDB" id="A0A1C7GVG0"/>
<dbReference type="PROSITE" id="PS52016">
    <property type="entry name" value="TONB_DEPENDENT_REC_3"/>
    <property type="match status" value="1"/>
</dbReference>
<dbReference type="Proteomes" id="UP000092631">
    <property type="component" value="Chromosome"/>
</dbReference>
<proteinExistence type="inferred from homology"/>
<dbReference type="GeneID" id="82185714"/>
<keyword evidence="4" id="KW-0410">Iron transport</keyword>
<dbReference type="RefSeq" id="WP_084081089.1">
    <property type="nucleotide sequence ID" value="NZ_CAPDLJ010000030.1"/>
</dbReference>
<dbReference type="InterPro" id="IPR039426">
    <property type="entry name" value="TonB-dep_rcpt-like"/>
</dbReference>
<evidence type="ECO:0000256" key="2">
    <source>
        <dbReference type="ARBA" id="ARBA00022448"/>
    </source>
</evidence>
<sequence>MLACKKRFVCRTILVLLIAFPLKGLAQSLDVSYDKQPIERVIADLKKKTDYDFVYQKQVLENVPYVSGSYTGMTISQILDKLLYGTGLEYSIVKSTIIIRKSEPVSRNHKRIAGKVVGEEGETLPGVHVHLKHTNVGTTTNVDGEFSIMVSGTEPILQFSYVGMEKREIRVTDRTGDFLHVKLTGNTSVIDEVVVTGYQAMNRRELASAIATVKAEDVIAPEAMSIDQMLQGKIPGMTVMTQSGEPSSTPTIRIRGNSTINGNKAPVWVVDGVIMSDVVPFTASDLNSPDAAYLIGNSISGLSPQDIESISVLKDASATAIYGVKAANGVIVVTTKRGTVSAPVVTYDAAVNVNTRPRYSQFDLMNSQERVQLSQDIYEARLEYPRVPIQESYEGALQQLINKKISQSEFTSLVGKYETMNSDWFKALFRPVVTQNHNVSVTGGTEKVRYYTSLSYNNSPGIAKKSESERFTGLSKLYFKINRIFDVDLKMEISNQNNEGYSSINPFSYAFNTSRAIPIYGDNGELYFYAKGGVAPDYITYNVLNELDQTGRKNNTRRLGGVMNFNARLFKGLTYTGTVSYYWNDNRTTSWATDHSYEVGSIRQYDYGKYQKGDTEYERSSLPFGGKLQEDFMQGRSYTIRNTLNYVNTFAEQHSVNLFGGIEIRSEKYSGNNVLSYGWDPNYGQSVSPVFTSSYISLATNGLFSPVITERVTQIASYIGSASYCYDERYILNANIRSDGANKFGSNPKYRWLPTWSLAGKWIVSNERFMEAARFIDHLSLRASYGLQGNIHDDATPYLIVSMNKENPVSGLRPGTIERLPNPDLRWEKTHSYNIGLDLSFFKNRLNLTLDYYRKKTTDLITDMQVSPTTGRSYMFMNAGEAINKGIEGVISADLIRNKTFSWNVSYNFSHNTNEVRYAFDANLTGKEVYQQMLAGNVATIGQPLGTIYSFKFAGLSGENGYPLFYTTDGRKVHDGDYEAMELVPSGSIYPDLSGGFDTRLTYKNNLSLSIGFSYQLGAVKRLPSIYNKAEKAFDPSANLPKVLANRWKQPGDEQFTNIPALYDKKIADGFPDELRGFYDNNRNSDVMMPEMYDMSDLRIAKNDFLRLRNVTLSYRLPGSVLNKLNVKEMTIRLQGSNLKTWAPKAWDGLDPTTAYANMPLMPSYSVGVSITF</sequence>
<dbReference type="InterPro" id="IPR012910">
    <property type="entry name" value="Plug_dom"/>
</dbReference>
<dbReference type="NCBIfam" id="TIGR04057">
    <property type="entry name" value="SusC_RagA_signa"/>
    <property type="match status" value="1"/>
</dbReference>
<dbReference type="SUPFAM" id="SSF49464">
    <property type="entry name" value="Carboxypeptidase regulatory domain-like"/>
    <property type="match status" value="1"/>
</dbReference>
<dbReference type="KEGG" id="bcae:A4V03_01020"/>
<dbReference type="InterPro" id="IPR008969">
    <property type="entry name" value="CarboxyPept-like_regulatory"/>
</dbReference>
<evidence type="ECO:0000256" key="10">
    <source>
        <dbReference type="PROSITE-ProRule" id="PRU01360"/>
    </source>
</evidence>
<comment type="subcellular location">
    <subcellularLocation>
        <location evidence="1 10">Cell outer membrane</location>
        <topology evidence="1 10">Multi-pass membrane protein</topology>
    </subcellularLocation>
</comment>
<keyword evidence="4" id="KW-0406">Ion transport</keyword>
<keyword evidence="8 10" id="KW-0472">Membrane</keyword>
<evidence type="ECO:0000256" key="9">
    <source>
        <dbReference type="ARBA" id="ARBA00023237"/>
    </source>
</evidence>
<evidence type="ECO:0000256" key="8">
    <source>
        <dbReference type="ARBA" id="ARBA00023136"/>
    </source>
</evidence>
<dbReference type="InterPro" id="IPR037066">
    <property type="entry name" value="Plug_dom_sf"/>
</dbReference>
<keyword evidence="9 10" id="KW-0998">Cell outer membrane</keyword>
<organism evidence="12 13">
    <name type="scientific">Bacteroides caecimuris</name>
    <dbReference type="NCBI Taxonomy" id="1796613"/>
    <lineage>
        <taxon>Bacteria</taxon>
        <taxon>Pseudomonadati</taxon>
        <taxon>Bacteroidota</taxon>
        <taxon>Bacteroidia</taxon>
        <taxon>Bacteroidales</taxon>
        <taxon>Bacteroidaceae</taxon>
        <taxon>Bacteroides</taxon>
    </lineage>
</organism>
<dbReference type="InterPro" id="IPR023996">
    <property type="entry name" value="TonB-dep_OMP_SusC/RagA"/>
</dbReference>
<comment type="similarity">
    <text evidence="10 11">Belongs to the TonB-dependent receptor family.</text>
</comment>
<dbReference type="SMART" id="SM00965">
    <property type="entry name" value="STN"/>
    <property type="match status" value="1"/>
</dbReference>
<evidence type="ECO:0000313" key="13">
    <source>
        <dbReference type="Proteomes" id="UP000092631"/>
    </source>
</evidence>
<dbReference type="InterPro" id="IPR000531">
    <property type="entry name" value="Beta-barrel_TonB"/>
</dbReference>